<dbReference type="PANTHER" id="PTHR10794:SF63">
    <property type="entry name" value="ALPHA_BETA HYDROLASE 1, ISOFORM A"/>
    <property type="match status" value="1"/>
</dbReference>
<comment type="similarity">
    <text evidence="1">Belongs to the AB hydrolase superfamily. AB hydrolase 4 family.</text>
</comment>
<dbReference type="EMBL" id="LJSK01000099">
    <property type="protein sequence ID" value="KPI87173.1"/>
    <property type="molecule type" value="Genomic_DNA"/>
</dbReference>
<organism evidence="2 3">
    <name type="scientific">Leptomonas seymouri</name>
    <dbReference type="NCBI Taxonomy" id="5684"/>
    <lineage>
        <taxon>Eukaryota</taxon>
        <taxon>Discoba</taxon>
        <taxon>Euglenozoa</taxon>
        <taxon>Kinetoplastea</taxon>
        <taxon>Metakinetoplastina</taxon>
        <taxon>Trypanosomatida</taxon>
        <taxon>Trypanosomatidae</taxon>
        <taxon>Leishmaniinae</taxon>
        <taxon>Leptomonas</taxon>
    </lineage>
</organism>
<dbReference type="SUPFAM" id="SSF53474">
    <property type="entry name" value="alpha/beta-Hydrolases"/>
    <property type="match status" value="1"/>
</dbReference>
<protein>
    <recommendedName>
        <fullName evidence="4">AB hydrolase-1 domain-containing protein</fullName>
    </recommendedName>
</protein>
<dbReference type="GO" id="GO:0034338">
    <property type="term" value="F:short-chain carboxylesterase activity"/>
    <property type="evidence" value="ECO:0007669"/>
    <property type="project" value="TreeGrafter"/>
</dbReference>
<evidence type="ECO:0008006" key="4">
    <source>
        <dbReference type="Google" id="ProtNLM"/>
    </source>
</evidence>
<reference evidence="2 3" key="1">
    <citation type="journal article" date="2015" name="PLoS Pathog.">
        <title>Leptomonas seymouri: Adaptations to the Dixenous Life Cycle Analyzed by Genome Sequencing, Transcriptome Profiling and Co-infection with Leishmania donovani.</title>
        <authorList>
            <person name="Kraeva N."/>
            <person name="Butenko A."/>
            <person name="Hlavacova J."/>
            <person name="Kostygov A."/>
            <person name="Myskova J."/>
            <person name="Grybchuk D."/>
            <person name="Lestinova T."/>
            <person name="Votypka J."/>
            <person name="Volf P."/>
            <person name="Opperdoes F."/>
            <person name="Flegontov P."/>
            <person name="Lukes J."/>
            <person name="Yurchenko V."/>
        </authorList>
    </citation>
    <scope>NUCLEOTIDE SEQUENCE [LARGE SCALE GENOMIC DNA]</scope>
    <source>
        <strain evidence="2 3">ATCC 30220</strain>
    </source>
</reference>
<sequence>MLYQVSFTFIHVSAHVLLYTLPCIVWTLTVRLPVWALSCLGVRLTRDEPRDEREVHILGPVGCVASSVAATMRERFGIAEAQLDNPALHRGVPVTTADSVTPACLRYHGPLYNGHLHTILGAYRPLPDLRAPQRELVPSYDGNPTCLDWWLPTPAETAAAAAACATAEGVRVRAMVVILPGLTSSSKEFYVRRIAQQLLSANMAVCVLNARGVADTPLEQPQIFNALFTKDVRYIMENYLTRSKVEERLLREMLSTEQPDTSKPLPILGLAFSLGGIILTNYVSEQGEANRESGFDAVYTVTAPHNPSDSAMALRTLVTGALYNPHLYSGLRDYYERHKAVVQRLPGINQKLLFTGLKPVIEKLRTVQDFDEYVTGPHMGFPGAEAFYSHANNFRRLHLSRTPQVCLVAANDPICGPPQPDALWMDVIEKHRAGLVYVELPVGGHLGFLGGPCREWMQAPNEMEKFVLYSMTHFIESANCDYESNAETTVHKAKLNGIGGANKKKAA</sequence>
<dbReference type="OrthoDB" id="247542at2759"/>
<dbReference type="VEuPathDB" id="TriTrypDB:Lsey_0099_0060"/>
<comment type="caution">
    <text evidence="2">The sequence shown here is derived from an EMBL/GenBank/DDBJ whole genome shotgun (WGS) entry which is preliminary data.</text>
</comment>
<dbReference type="PANTHER" id="PTHR10794">
    <property type="entry name" value="ABHYDROLASE DOMAIN-CONTAINING PROTEIN"/>
    <property type="match status" value="1"/>
</dbReference>
<proteinExistence type="inferred from homology"/>
<keyword evidence="3" id="KW-1185">Reference proteome</keyword>
<dbReference type="Gene3D" id="3.40.50.1820">
    <property type="entry name" value="alpha/beta hydrolase"/>
    <property type="match status" value="1"/>
</dbReference>
<dbReference type="InterPro" id="IPR050960">
    <property type="entry name" value="AB_hydrolase_4_sf"/>
</dbReference>
<dbReference type="AlphaFoldDB" id="A0A0N1I5Q2"/>
<name>A0A0N1I5Q2_LEPSE</name>
<accession>A0A0N1I5Q2</accession>
<dbReference type="Proteomes" id="UP000038009">
    <property type="component" value="Unassembled WGS sequence"/>
</dbReference>
<dbReference type="InterPro" id="IPR029058">
    <property type="entry name" value="AB_hydrolase_fold"/>
</dbReference>
<dbReference type="GO" id="GO:0047372">
    <property type="term" value="F:monoacylglycerol lipase activity"/>
    <property type="evidence" value="ECO:0007669"/>
    <property type="project" value="TreeGrafter"/>
</dbReference>
<evidence type="ECO:0000256" key="1">
    <source>
        <dbReference type="ARBA" id="ARBA00010884"/>
    </source>
</evidence>
<evidence type="ECO:0000313" key="2">
    <source>
        <dbReference type="EMBL" id="KPI87173.1"/>
    </source>
</evidence>
<evidence type="ECO:0000313" key="3">
    <source>
        <dbReference type="Proteomes" id="UP000038009"/>
    </source>
</evidence>
<dbReference type="OMA" id="ITAPRWG"/>
<gene>
    <name evidence="2" type="ORF">ABL78_3735</name>
</gene>